<dbReference type="PROSITE" id="PS50110">
    <property type="entry name" value="RESPONSE_REGULATORY"/>
    <property type="match status" value="1"/>
</dbReference>
<evidence type="ECO:0000259" key="7">
    <source>
        <dbReference type="PROSITE" id="PS50110"/>
    </source>
</evidence>
<dbReference type="AlphaFoldDB" id="A0A420WJ48"/>
<feature type="domain" description="Histidine kinase" evidence="6">
    <location>
        <begin position="485"/>
        <end position="714"/>
    </location>
</feature>
<feature type="transmembrane region" description="Helical" evidence="5">
    <location>
        <begin position="21"/>
        <end position="47"/>
    </location>
</feature>
<evidence type="ECO:0000259" key="6">
    <source>
        <dbReference type="PROSITE" id="PS50109"/>
    </source>
</evidence>
<evidence type="ECO:0000313" key="9">
    <source>
        <dbReference type="Proteomes" id="UP000282211"/>
    </source>
</evidence>
<keyword evidence="8" id="KW-0808">Transferase</keyword>
<dbReference type="OrthoDB" id="9796100at2"/>
<dbReference type="PRINTS" id="PR00344">
    <property type="entry name" value="BCTRLSENSOR"/>
</dbReference>
<comment type="catalytic activity">
    <reaction evidence="1">
        <text>ATP + protein L-histidine = ADP + protein N-phospho-L-histidine.</text>
        <dbReference type="EC" id="2.7.13.3"/>
    </reaction>
</comment>
<sequence>MDRVLQPVDETPLVPRAKSKGLGAVPFWVTVIVMAAIILACLVFLFLQASGLGWTGFVFLGGLSVIALFGLLGVVLNRRAGDMSERESDYDAVFQNGLVPSLIVQNGKPVQANQAYYNLCSRLEAFSIGDEPPSIERVFASSEAEMAGVIFRLHHIRPETETAEEVLDYISTEGVLTRYKISVRRLDHNATRYLWQILDITSKGSMSESLMTQAPVGLFSMSKDGRVLAMNGTLRNWLGLEMGQYAEKMSEFIEAPKALLDSLAVPGRSVRTDTRLITRKGVVTPTIVVGRWESLNSGELVCNAAVYGHSSAPKTVSSKASSHIDGQAIGRGHTALGLSEGQLAGYAAAPIGMLELSLSDASLDISQAIVTSVNPAFERMCQGVEATQKKFGEMFAVREGEHRFLELNAVQFDADKPFDATLIGENALPVSVYILVDTAPPHVDEQGQTTTTIWAFLVDVSARKSLEDQLVQSQKMQAIGQLAAGVAHDFNNLLTAIRLNTDELLQRHPVGDPSYPELQNINSTGARAGSLVKKLLAFSRKQTRRMEVLSVTDSLSDMVVTLRQTLGEKAKLVMVHGRNLPPIMADKSQIDSVLMNLCVNARDAMAEQGGGTITVTSKHIVRDKVKDASLQEAVRNLPGDDFVTIEVADTGTGMPDEVKAKIFEPFFTTKEQGKGTGLGLATVYGIVEQSGGHLSVESELGVGTTFRIIFPAADPEVIKSQLAAQEATGESASAQKEVRKPSDLAGQGTILFVEDEASVRLIAAKTLRKRGYTVVEAEDGEEALEILEDGDHVFDMMISDVVMPGMDGPTLLQAGRSLLGQARIVFISGYAEEQFSELLSKEPDVTFLPKPFTLAQLAEKVKAEIGDAE</sequence>
<keyword evidence="5" id="KW-0472">Membrane</keyword>
<dbReference type="Gene3D" id="3.40.50.2300">
    <property type="match status" value="1"/>
</dbReference>
<evidence type="ECO:0000256" key="4">
    <source>
        <dbReference type="PROSITE-ProRule" id="PRU00169"/>
    </source>
</evidence>
<feature type="modified residue" description="4-aspartylphosphate" evidence="4">
    <location>
        <position position="800"/>
    </location>
</feature>
<dbReference type="SUPFAM" id="SSF52172">
    <property type="entry name" value="CheY-like"/>
    <property type="match status" value="1"/>
</dbReference>
<evidence type="ECO:0000256" key="2">
    <source>
        <dbReference type="ARBA" id="ARBA00012438"/>
    </source>
</evidence>
<dbReference type="Pfam" id="PF00072">
    <property type="entry name" value="Response_reg"/>
    <property type="match status" value="1"/>
</dbReference>
<dbReference type="SUPFAM" id="SSF47384">
    <property type="entry name" value="Homodimeric domain of signal transducing histidine kinase"/>
    <property type="match status" value="1"/>
</dbReference>
<name>A0A420WJ48_9PROT</name>
<dbReference type="SMART" id="SM00387">
    <property type="entry name" value="HATPase_c"/>
    <property type="match status" value="1"/>
</dbReference>
<dbReference type="SUPFAM" id="SSF55874">
    <property type="entry name" value="ATPase domain of HSP90 chaperone/DNA topoisomerase II/histidine kinase"/>
    <property type="match status" value="1"/>
</dbReference>
<dbReference type="Gene3D" id="3.30.565.10">
    <property type="entry name" value="Histidine kinase-like ATPase, C-terminal domain"/>
    <property type="match status" value="1"/>
</dbReference>
<feature type="domain" description="Response regulatory" evidence="7">
    <location>
        <begin position="749"/>
        <end position="865"/>
    </location>
</feature>
<dbReference type="InterPro" id="IPR003594">
    <property type="entry name" value="HATPase_dom"/>
</dbReference>
<dbReference type="InterPro" id="IPR003661">
    <property type="entry name" value="HisK_dim/P_dom"/>
</dbReference>
<dbReference type="EC" id="2.7.13.3" evidence="2"/>
<dbReference type="InterPro" id="IPR005467">
    <property type="entry name" value="His_kinase_dom"/>
</dbReference>
<organism evidence="8 9">
    <name type="scientific">Litorimonas taeanensis</name>
    <dbReference type="NCBI Taxonomy" id="568099"/>
    <lineage>
        <taxon>Bacteria</taxon>
        <taxon>Pseudomonadati</taxon>
        <taxon>Pseudomonadota</taxon>
        <taxon>Alphaproteobacteria</taxon>
        <taxon>Maricaulales</taxon>
        <taxon>Robiginitomaculaceae</taxon>
    </lineage>
</organism>
<dbReference type="RefSeq" id="WP_121098865.1">
    <property type="nucleotide sequence ID" value="NZ_RBII01000001.1"/>
</dbReference>
<reference evidence="8 9" key="1">
    <citation type="submission" date="2018-10" db="EMBL/GenBank/DDBJ databases">
        <title>Genomic Encyclopedia of Type Strains, Phase IV (KMG-IV): sequencing the most valuable type-strain genomes for metagenomic binning, comparative biology and taxonomic classification.</title>
        <authorList>
            <person name="Goeker M."/>
        </authorList>
    </citation>
    <scope>NUCLEOTIDE SEQUENCE [LARGE SCALE GENOMIC DNA]</scope>
    <source>
        <strain evidence="8 9">DSM 22008</strain>
    </source>
</reference>
<protein>
    <recommendedName>
        <fullName evidence="2">histidine kinase</fullName>
        <ecNumber evidence="2">2.7.13.3</ecNumber>
    </recommendedName>
</protein>
<evidence type="ECO:0000256" key="1">
    <source>
        <dbReference type="ARBA" id="ARBA00000085"/>
    </source>
</evidence>
<dbReference type="EMBL" id="RBII01000001">
    <property type="protein sequence ID" value="RKQ71054.1"/>
    <property type="molecule type" value="Genomic_DNA"/>
</dbReference>
<feature type="transmembrane region" description="Helical" evidence="5">
    <location>
        <begin position="53"/>
        <end position="76"/>
    </location>
</feature>
<dbReference type="InterPro" id="IPR001789">
    <property type="entry name" value="Sig_transdc_resp-reg_receiver"/>
</dbReference>
<dbReference type="InterPro" id="IPR036097">
    <property type="entry name" value="HisK_dim/P_sf"/>
</dbReference>
<dbReference type="PANTHER" id="PTHR43065:SF42">
    <property type="entry name" value="TWO-COMPONENT SENSOR PPRA"/>
    <property type="match status" value="1"/>
</dbReference>
<dbReference type="GO" id="GO:0000155">
    <property type="term" value="F:phosphorelay sensor kinase activity"/>
    <property type="evidence" value="ECO:0007669"/>
    <property type="project" value="InterPro"/>
</dbReference>
<comment type="caution">
    <text evidence="8">The sequence shown here is derived from an EMBL/GenBank/DDBJ whole genome shotgun (WGS) entry which is preliminary data.</text>
</comment>
<proteinExistence type="predicted"/>
<keyword evidence="5" id="KW-1133">Transmembrane helix</keyword>
<keyword evidence="8" id="KW-0418">Kinase</keyword>
<dbReference type="Pfam" id="PF02518">
    <property type="entry name" value="HATPase_c"/>
    <property type="match status" value="1"/>
</dbReference>
<keyword evidence="3 4" id="KW-0597">Phosphoprotein</keyword>
<dbReference type="InterPro" id="IPR011006">
    <property type="entry name" value="CheY-like_superfamily"/>
</dbReference>
<keyword evidence="9" id="KW-1185">Reference proteome</keyword>
<dbReference type="InterPro" id="IPR036890">
    <property type="entry name" value="HATPase_C_sf"/>
</dbReference>
<dbReference type="SMART" id="SM00388">
    <property type="entry name" value="HisKA"/>
    <property type="match status" value="1"/>
</dbReference>
<dbReference type="FunFam" id="1.10.287.130:FF:000037">
    <property type="entry name" value="Hybrid sensor histidine kinase/response regulator"/>
    <property type="match status" value="1"/>
</dbReference>
<dbReference type="Pfam" id="PF00512">
    <property type="entry name" value="HisKA"/>
    <property type="match status" value="1"/>
</dbReference>
<dbReference type="InterPro" id="IPR004358">
    <property type="entry name" value="Sig_transdc_His_kin-like_C"/>
</dbReference>
<dbReference type="Proteomes" id="UP000282211">
    <property type="component" value="Unassembled WGS sequence"/>
</dbReference>
<keyword evidence="5" id="KW-0812">Transmembrane</keyword>
<dbReference type="InParanoid" id="A0A420WJ48"/>
<dbReference type="Gene3D" id="1.10.287.130">
    <property type="match status" value="1"/>
</dbReference>
<dbReference type="CDD" id="cd00082">
    <property type="entry name" value="HisKA"/>
    <property type="match status" value="1"/>
</dbReference>
<dbReference type="PROSITE" id="PS50109">
    <property type="entry name" value="HIS_KIN"/>
    <property type="match status" value="1"/>
</dbReference>
<gene>
    <name evidence="8" type="ORF">DES40_0362</name>
</gene>
<accession>A0A420WJ48</accession>
<dbReference type="PANTHER" id="PTHR43065">
    <property type="entry name" value="SENSOR HISTIDINE KINASE"/>
    <property type="match status" value="1"/>
</dbReference>
<dbReference type="SMART" id="SM00448">
    <property type="entry name" value="REC"/>
    <property type="match status" value="1"/>
</dbReference>
<evidence type="ECO:0000313" key="8">
    <source>
        <dbReference type="EMBL" id="RKQ71054.1"/>
    </source>
</evidence>
<evidence type="ECO:0000256" key="3">
    <source>
        <dbReference type="ARBA" id="ARBA00022553"/>
    </source>
</evidence>
<evidence type="ECO:0000256" key="5">
    <source>
        <dbReference type="SAM" id="Phobius"/>
    </source>
</evidence>